<dbReference type="Pfam" id="PF04932">
    <property type="entry name" value="Wzy_C"/>
    <property type="match status" value="1"/>
</dbReference>
<evidence type="ECO:0000256" key="3">
    <source>
        <dbReference type="ARBA" id="ARBA00022989"/>
    </source>
</evidence>
<name>A0ABT0IX69_9HYPH</name>
<feature type="transmembrane region" description="Helical" evidence="5">
    <location>
        <begin position="311"/>
        <end position="330"/>
    </location>
</feature>
<feature type="transmembrane region" description="Helical" evidence="5">
    <location>
        <begin position="438"/>
        <end position="457"/>
    </location>
</feature>
<evidence type="ECO:0000313" key="7">
    <source>
        <dbReference type="EMBL" id="MCK8782468.1"/>
    </source>
</evidence>
<accession>A0ABT0IX69</accession>
<dbReference type="RefSeq" id="WP_118851945.1">
    <property type="nucleotide sequence ID" value="NZ_JALPRY010000029.1"/>
</dbReference>
<feature type="transmembrane region" description="Helical" evidence="5">
    <location>
        <begin position="158"/>
        <end position="177"/>
    </location>
</feature>
<comment type="caution">
    <text evidence="7">The sequence shown here is derived from an EMBL/GenBank/DDBJ whole genome shotgun (WGS) entry which is preliminary data.</text>
</comment>
<evidence type="ECO:0000256" key="4">
    <source>
        <dbReference type="ARBA" id="ARBA00023136"/>
    </source>
</evidence>
<feature type="domain" description="O-antigen ligase-related" evidence="6">
    <location>
        <begin position="278"/>
        <end position="415"/>
    </location>
</feature>
<sequence>MPEYARALIYILGLSIPVFFVAEKIAGPLVDKDEFRRWRNCWIATTFATFLSSSFLAFVAMILLVSVYIHRCAKQPIFFYIILMFVAPCVSMGLGIPGVFNSIIELNPPKLLALLILLPIAHHLWMDAKNRQATFLDTCIVSYYVLLSALSWRYGLSSVLRGMLGYFTVILLPYFVFSRGIRSAKDLNRALLAFAVAAMPLAAVGAFEMRKGWRLYNQVVQQWEVIVATPYLLRDSMLRASATAIEPIAFGFACMAGIGCLMTLRTRLSFSKWTYVGLGILLVGLMSSLSRGPWLGSAVFAFVALAAYPKTALKVLVCAMPLVAGAAYAWPARFSRFIDLLPFIGSSDPGSEAYRSDLLANALIVIQRYPFFGSLTFLEEPEMQRMIQGQGIIDVVNSYLQIALEFGLVGLFLFVIFFLTLGASLFTRAASPTSHEPSINYAGLFALLVAMLFTIVTVSSVSVIPSIYWAFAGICAALPRLRREVIRTPALEMRVLSGFRQ</sequence>
<proteinExistence type="predicted"/>
<feature type="transmembrane region" description="Helical" evidence="5">
    <location>
        <begin position="7"/>
        <end position="30"/>
    </location>
</feature>
<dbReference type="Proteomes" id="UP001202827">
    <property type="component" value="Unassembled WGS sequence"/>
</dbReference>
<evidence type="ECO:0000256" key="5">
    <source>
        <dbReference type="SAM" id="Phobius"/>
    </source>
</evidence>
<feature type="transmembrane region" description="Helical" evidence="5">
    <location>
        <begin position="42"/>
        <end position="65"/>
    </location>
</feature>
<feature type="transmembrane region" description="Helical" evidence="5">
    <location>
        <begin position="189"/>
        <end position="207"/>
    </location>
</feature>
<dbReference type="EMBL" id="JALPRY010000029">
    <property type="protein sequence ID" value="MCK8782468.1"/>
    <property type="molecule type" value="Genomic_DNA"/>
</dbReference>
<keyword evidence="3 5" id="KW-1133">Transmembrane helix</keyword>
<evidence type="ECO:0000313" key="8">
    <source>
        <dbReference type="Proteomes" id="UP001202827"/>
    </source>
</evidence>
<feature type="transmembrane region" description="Helical" evidence="5">
    <location>
        <begin position="398"/>
        <end position="426"/>
    </location>
</feature>
<feature type="transmembrane region" description="Helical" evidence="5">
    <location>
        <begin position="108"/>
        <end position="126"/>
    </location>
</feature>
<feature type="transmembrane region" description="Helical" evidence="5">
    <location>
        <begin position="276"/>
        <end position="305"/>
    </location>
</feature>
<reference evidence="7 8" key="1">
    <citation type="submission" date="2022-04" db="EMBL/GenBank/DDBJ databases">
        <title>Rhizobium coralii sp. nov., isolated from coral Turbinaria peltata.</title>
        <authorList>
            <person name="Sun H."/>
        </authorList>
    </citation>
    <scope>NUCLEOTIDE SEQUENCE [LARGE SCALE GENOMIC DNA]</scope>
    <source>
        <strain evidence="7 8">NTR19</strain>
    </source>
</reference>
<keyword evidence="8" id="KW-1185">Reference proteome</keyword>
<keyword evidence="4 5" id="KW-0472">Membrane</keyword>
<dbReference type="GO" id="GO:0016874">
    <property type="term" value="F:ligase activity"/>
    <property type="evidence" value="ECO:0007669"/>
    <property type="project" value="UniProtKB-KW"/>
</dbReference>
<gene>
    <name evidence="7" type="ORF">M0654_21055</name>
</gene>
<dbReference type="InterPro" id="IPR051533">
    <property type="entry name" value="WaaL-like"/>
</dbReference>
<dbReference type="PANTHER" id="PTHR37422:SF13">
    <property type="entry name" value="LIPOPOLYSACCHARIDE BIOSYNTHESIS PROTEIN PA4999-RELATED"/>
    <property type="match status" value="1"/>
</dbReference>
<feature type="transmembrane region" description="Helical" evidence="5">
    <location>
        <begin position="77"/>
        <end position="96"/>
    </location>
</feature>
<feature type="transmembrane region" description="Helical" evidence="5">
    <location>
        <begin position="133"/>
        <end position="152"/>
    </location>
</feature>
<evidence type="ECO:0000259" key="6">
    <source>
        <dbReference type="Pfam" id="PF04932"/>
    </source>
</evidence>
<protein>
    <submittedName>
        <fullName evidence="7">O-antigen ligase family protein</fullName>
    </submittedName>
</protein>
<organism evidence="7 8">
    <name type="scientific">Neorhizobium turbinariae</name>
    <dbReference type="NCBI Taxonomy" id="2937795"/>
    <lineage>
        <taxon>Bacteria</taxon>
        <taxon>Pseudomonadati</taxon>
        <taxon>Pseudomonadota</taxon>
        <taxon>Alphaproteobacteria</taxon>
        <taxon>Hyphomicrobiales</taxon>
        <taxon>Rhizobiaceae</taxon>
        <taxon>Rhizobium/Agrobacterium group</taxon>
        <taxon>Neorhizobium</taxon>
    </lineage>
</organism>
<comment type="subcellular location">
    <subcellularLocation>
        <location evidence="1">Membrane</location>
        <topology evidence="1">Multi-pass membrane protein</topology>
    </subcellularLocation>
</comment>
<evidence type="ECO:0000256" key="2">
    <source>
        <dbReference type="ARBA" id="ARBA00022692"/>
    </source>
</evidence>
<keyword evidence="2 5" id="KW-0812">Transmembrane</keyword>
<dbReference type="PANTHER" id="PTHR37422">
    <property type="entry name" value="TEICHURONIC ACID BIOSYNTHESIS PROTEIN TUAE"/>
    <property type="match status" value="1"/>
</dbReference>
<feature type="transmembrane region" description="Helical" evidence="5">
    <location>
        <begin position="244"/>
        <end position="264"/>
    </location>
</feature>
<evidence type="ECO:0000256" key="1">
    <source>
        <dbReference type="ARBA" id="ARBA00004141"/>
    </source>
</evidence>
<keyword evidence="7" id="KW-0436">Ligase</keyword>
<dbReference type="InterPro" id="IPR007016">
    <property type="entry name" value="O-antigen_ligase-rel_domated"/>
</dbReference>